<feature type="transmembrane region" description="Helical" evidence="1">
    <location>
        <begin position="36"/>
        <end position="54"/>
    </location>
</feature>
<reference evidence="2 3" key="1">
    <citation type="journal article" date="2024" name="BMC Genomics">
        <title>De novo assembly and annotation of Popillia japonica's genome with initial clues to its potential as an invasive pest.</title>
        <authorList>
            <person name="Cucini C."/>
            <person name="Boschi S."/>
            <person name="Funari R."/>
            <person name="Cardaioli E."/>
            <person name="Iannotti N."/>
            <person name="Marturano G."/>
            <person name="Paoli F."/>
            <person name="Bruttini M."/>
            <person name="Carapelli A."/>
            <person name="Frati F."/>
            <person name="Nardi F."/>
        </authorList>
    </citation>
    <scope>NUCLEOTIDE SEQUENCE [LARGE SCALE GENOMIC DNA]</scope>
    <source>
        <strain evidence="2">DMR45628</strain>
    </source>
</reference>
<evidence type="ECO:0000313" key="3">
    <source>
        <dbReference type="Proteomes" id="UP001458880"/>
    </source>
</evidence>
<protein>
    <submittedName>
        <fullName evidence="2">DM4/DM12 family</fullName>
    </submittedName>
</protein>
<feature type="transmembrane region" description="Helical" evidence="1">
    <location>
        <begin position="12"/>
        <end position="30"/>
    </location>
</feature>
<organism evidence="2 3">
    <name type="scientific">Popillia japonica</name>
    <name type="common">Japanese beetle</name>
    <dbReference type="NCBI Taxonomy" id="7064"/>
    <lineage>
        <taxon>Eukaryota</taxon>
        <taxon>Metazoa</taxon>
        <taxon>Ecdysozoa</taxon>
        <taxon>Arthropoda</taxon>
        <taxon>Hexapoda</taxon>
        <taxon>Insecta</taxon>
        <taxon>Pterygota</taxon>
        <taxon>Neoptera</taxon>
        <taxon>Endopterygota</taxon>
        <taxon>Coleoptera</taxon>
        <taxon>Polyphaga</taxon>
        <taxon>Scarabaeiformia</taxon>
        <taxon>Scarabaeidae</taxon>
        <taxon>Rutelinae</taxon>
        <taxon>Popillia</taxon>
    </lineage>
</organism>
<dbReference type="EMBL" id="JASPKY010000049">
    <property type="protein sequence ID" value="KAK9745395.1"/>
    <property type="molecule type" value="Genomic_DNA"/>
</dbReference>
<accession>A0AAW1MF40</accession>
<sequence>MDSSRSMSKYINFFAILTVIVFGNVSYYAHEVQKRYILLAPRTTVLQLTIGFAIPIRLRDKRQFVVDNAWQQNYDLPFNMSNFQVSTYYARDKRQFVVDNAWQQNYDLPFNMSNFQVSTYYARTVFDTMDITRETMYVYIMNTLDNMELDGEQCLLRAICDVAHTPFHVKKKTTILEKIAQFVFTPSRQYSFDDNLQEERGMNNLTFGQSLLYAQEAGRQGKNCGDIFSKCIISIIDLISQKYYFR</sequence>
<dbReference type="PANTHER" id="PTHR21398:SF4">
    <property type="entry name" value="AGAP002980-PA"/>
    <property type="match status" value="1"/>
</dbReference>
<comment type="caution">
    <text evidence="2">The sequence shown here is derived from an EMBL/GenBank/DDBJ whole genome shotgun (WGS) entry which is preliminary data.</text>
</comment>
<dbReference type="SMART" id="SM00718">
    <property type="entry name" value="DM4_12"/>
    <property type="match status" value="1"/>
</dbReference>
<dbReference type="Proteomes" id="UP001458880">
    <property type="component" value="Unassembled WGS sequence"/>
</dbReference>
<proteinExistence type="predicted"/>
<name>A0AAW1MF40_POPJA</name>
<evidence type="ECO:0000256" key="1">
    <source>
        <dbReference type="SAM" id="Phobius"/>
    </source>
</evidence>
<dbReference type="AlphaFoldDB" id="A0AAW1MF40"/>
<dbReference type="InterPro" id="IPR006631">
    <property type="entry name" value="DM4_12"/>
</dbReference>
<dbReference type="Pfam" id="PF07841">
    <property type="entry name" value="DM4_12"/>
    <property type="match status" value="1"/>
</dbReference>
<evidence type="ECO:0000313" key="2">
    <source>
        <dbReference type="EMBL" id="KAK9745395.1"/>
    </source>
</evidence>
<keyword evidence="1" id="KW-0812">Transmembrane</keyword>
<keyword evidence="1" id="KW-0472">Membrane</keyword>
<keyword evidence="1" id="KW-1133">Transmembrane helix</keyword>
<gene>
    <name evidence="2" type="ORF">QE152_g6963</name>
</gene>
<keyword evidence="3" id="KW-1185">Reference proteome</keyword>
<dbReference type="PANTHER" id="PTHR21398">
    <property type="entry name" value="AGAP007094-PA"/>
    <property type="match status" value="1"/>
</dbReference>